<dbReference type="Gene3D" id="2.10.90.10">
    <property type="entry name" value="Cystine-knot cytokines"/>
    <property type="match status" value="1"/>
</dbReference>
<keyword evidence="3" id="KW-0964">Secreted</keyword>
<evidence type="ECO:0000259" key="9">
    <source>
        <dbReference type="PROSITE" id="PS51362"/>
    </source>
</evidence>
<dbReference type="PANTHER" id="PTHR12173">
    <property type="entry name" value="GDNF SUBFAMILY OF TGF-BETA FAMILY"/>
    <property type="match status" value="1"/>
</dbReference>
<evidence type="ECO:0000256" key="5">
    <source>
        <dbReference type="ARBA" id="ARBA00023030"/>
    </source>
</evidence>
<dbReference type="GO" id="GO:0048731">
    <property type="term" value="P:system development"/>
    <property type="evidence" value="ECO:0007669"/>
    <property type="project" value="UniProtKB-ARBA"/>
</dbReference>
<proteinExistence type="evidence at transcript level"/>
<name>V9L572_CALMI</name>
<dbReference type="GO" id="GO:0008083">
    <property type="term" value="F:growth factor activity"/>
    <property type="evidence" value="ECO:0007669"/>
    <property type="project" value="UniProtKB-KW"/>
</dbReference>
<evidence type="ECO:0000256" key="6">
    <source>
        <dbReference type="ARBA" id="ARBA00023157"/>
    </source>
</evidence>
<sequence length="140" mass="16153">MRPIQDEEEGMEQGRTRIPRYRRERRQKRQNYSPLALKRKNGKVKCALKEMPMRITDLGLGYVSEEVIKFGYCAGSCEHKVKNYDVVVSNLRKWNHIADTSLQEAPCCRPVGYDGPVGFLDVNNQYQILRKISAKKCGCV</sequence>
<dbReference type="InterPro" id="IPR001839">
    <property type="entry name" value="TGF-b_C"/>
</dbReference>
<evidence type="ECO:0000256" key="4">
    <source>
        <dbReference type="ARBA" id="ARBA00022729"/>
    </source>
</evidence>
<dbReference type="GO" id="GO:0030971">
    <property type="term" value="F:receptor tyrosine kinase binding"/>
    <property type="evidence" value="ECO:0007669"/>
    <property type="project" value="InterPro"/>
</dbReference>
<keyword evidence="6" id="KW-1015">Disulfide bond</keyword>
<feature type="region of interest" description="Disordered" evidence="8">
    <location>
        <begin position="1"/>
        <end position="33"/>
    </location>
</feature>
<evidence type="ECO:0000256" key="1">
    <source>
        <dbReference type="ARBA" id="ARBA00004613"/>
    </source>
</evidence>
<dbReference type="InterPro" id="IPR029034">
    <property type="entry name" value="Cystine-knot_cytokine"/>
</dbReference>
<dbReference type="GO" id="GO:0030116">
    <property type="term" value="F:glial cell-derived neurotrophic factor receptor binding"/>
    <property type="evidence" value="ECO:0007669"/>
    <property type="project" value="InterPro"/>
</dbReference>
<dbReference type="PROSITE" id="PS51362">
    <property type="entry name" value="TGF_BETA_2"/>
    <property type="match status" value="1"/>
</dbReference>
<evidence type="ECO:0000256" key="3">
    <source>
        <dbReference type="ARBA" id="ARBA00022525"/>
    </source>
</evidence>
<dbReference type="InterPro" id="IPR043401">
    <property type="entry name" value="GDNF_fam"/>
</dbReference>
<dbReference type="Pfam" id="PF00019">
    <property type="entry name" value="TGF_beta"/>
    <property type="match status" value="1"/>
</dbReference>
<dbReference type="SUPFAM" id="SSF57501">
    <property type="entry name" value="Cystine-knot cytokines"/>
    <property type="match status" value="1"/>
</dbReference>
<reference evidence="10" key="1">
    <citation type="journal article" date="2014" name="Nature">
        <title>Elephant shark genome provides unique insights into gnathostome evolution.</title>
        <authorList>
            <consortium name="International Elephant Shark Genome Sequencing Consortium"/>
            <person name="Venkatesh B."/>
            <person name="Lee A.P."/>
            <person name="Ravi V."/>
            <person name="Maurya A.K."/>
            <person name="Lian M.M."/>
            <person name="Swann J.B."/>
            <person name="Ohta Y."/>
            <person name="Flajnik M.F."/>
            <person name="Sutoh Y."/>
            <person name="Kasahara M."/>
            <person name="Hoon S."/>
            <person name="Gangu V."/>
            <person name="Roy S.W."/>
            <person name="Irimia M."/>
            <person name="Korzh V."/>
            <person name="Kondrychyn I."/>
            <person name="Lim Z.W."/>
            <person name="Tay B.H."/>
            <person name="Tohari S."/>
            <person name="Kong K.W."/>
            <person name="Ho S."/>
            <person name="Lorente-Galdos B."/>
            <person name="Quilez J."/>
            <person name="Marques-Bonet T."/>
            <person name="Raney B.J."/>
            <person name="Ingham P.W."/>
            <person name="Tay A."/>
            <person name="Hillier L.W."/>
            <person name="Minx P."/>
            <person name="Boehm T."/>
            <person name="Wilson R.K."/>
            <person name="Brenner S."/>
            <person name="Warren W.C."/>
        </authorList>
    </citation>
    <scope>NUCLEOTIDE SEQUENCE</scope>
    <source>
        <tissue evidence="10">Kidney</tissue>
    </source>
</reference>
<keyword evidence="4" id="KW-0732">Signal</keyword>
<evidence type="ECO:0000313" key="10">
    <source>
        <dbReference type="EMBL" id="AFP07135.1"/>
    </source>
</evidence>
<accession>V9L572</accession>
<feature type="compositionally biased region" description="Basic residues" evidence="8">
    <location>
        <begin position="17"/>
        <end position="29"/>
    </location>
</feature>
<dbReference type="AlphaFoldDB" id="V9L572"/>
<evidence type="ECO:0000256" key="2">
    <source>
        <dbReference type="ARBA" id="ARBA00009832"/>
    </source>
</evidence>
<dbReference type="EMBL" id="JW874618">
    <property type="protein sequence ID" value="AFP07135.1"/>
    <property type="molecule type" value="mRNA"/>
</dbReference>
<protein>
    <submittedName>
        <fullName evidence="10">Neurturin</fullName>
    </submittedName>
</protein>
<dbReference type="GO" id="GO:0005576">
    <property type="term" value="C:extracellular region"/>
    <property type="evidence" value="ECO:0007669"/>
    <property type="project" value="UniProtKB-SubCell"/>
</dbReference>
<comment type="similarity">
    <text evidence="2">Belongs to the TGF-beta family. GDNF subfamily.</text>
</comment>
<feature type="domain" description="TGF-beta family profile" evidence="9">
    <location>
        <begin position="23"/>
        <end position="140"/>
    </location>
</feature>
<evidence type="ECO:0000256" key="7">
    <source>
        <dbReference type="RuleBase" id="RU000354"/>
    </source>
</evidence>
<dbReference type="CDD" id="cd13750">
    <property type="entry name" value="TGF_beta_GDNF_like"/>
    <property type="match status" value="1"/>
</dbReference>
<comment type="subcellular location">
    <subcellularLocation>
        <location evidence="1">Secreted</location>
    </subcellularLocation>
</comment>
<keyword evidence="5 7" id="KW-0339">Growth factor</keyword>
<organism evidence="10">
    <name type="scientific">Callorhinchus milii</name>
    <name type="common">Ghost shark</name>
    <dbReference type="NCBI Taxonomy" id="7868"/>
    <lineage>
        <taxon>Eukaryota</taxon>
        <taxon>Metazoa</taxon>
        <taxon>Chordata</taxon>
        <taxon>Craniata</taxon>
        <taxon>Vertebrata</taxon>
        <taxon>Chondrichthyes</taxon>
        <taxon>Holocephali</taxon>
        <taxon>Chimaeriformes</taxon>
        <taxon>Callorhinchidae</taxon>
        <taxon>Callorhinchus</taxon>
    </lineage>
</organism>
<feature type="compositionally biased region" description="Acidic residues" evidence="8">
    <location>
        <begin position="1"/>
        <end position="11"/>
    </location>
</feature>
<evidence type="ECO:0000256" key="8">
    <source>
        <dbReference type="SAM" id="MobiDB-lite"/>
    </source>
</evidence>